<proteinExistence type="predicted"/>
<dbReference type="PANTHER" id="PTHR34075:SF5">
    <property type="entry name" value="BLR3430 PROTEIN"/>
    <property type="match status" value="1"/>
</dbReference>
<dbReference type="Proteomes" id="UP000766904">
    <property type="component" value="Unassembled WGS sequence"/>
</dbReference>
<comment type="caution">
    <text evidence="3">The sequence shown here is derived from an EMBL/GenBank/DDBJ whole genome shotgun (WGS) entry which is preliminary data.</text>
</comment>
<organism evidence="3 4">
    <name type="scientific">Natronococcus pandeyae</name>
    <dbReference type="NCBI Taxonomy" id="2055836"/>
    <lineage>
        <taxon>Archaea</taxon>
        <taxon>Methanobacteriati</taxon>
        <taxon>Methanobacteriota</taxon>
        <taxon>Stenosarchaea group</taxon>
        <taxon>Halobacteria</taxon>
        <taxon>Halobacteriales</taxon>
        <taxon>Natrialbaceae</taxon>
        <taxon>Natronococcus</taxon>
    </lineage>
</organism>
<name>A0A8J8Q1T9_9EURY</name>
<evidence type="ECO:0000313" key="3">
    <source>
        <dbReference type="EMBL" id="TYL37324.1"/>
    </source>
</evidence>
<keyword evidence="4" id="KW-1185">Reference proteome</keyword>
<reference evidence="3" key="1">
    <citation type="submission" date="2017-11" db="EMBL/GenBank/DDBJ databases">
        <authorList>
            <person name="Kajale S.C."/>
            <person name="Sharma A."/>
        </authorList>
    </citation>
    <scope>NUCLEOTIDE SEQUENCE</scope>
    <source>
        <strain evidence="3">LS1_42</strain>
    </source>
</reference>
<feature type="domain" description="ChsH2 C-terminal OB-fold" evidence="1">
    <location>
        <begin position="59"/>
        <end position="111"/>
    </location>
</feature>
<dbReference type="Gene3D" id="6.10.30.10">
    <property type="match status" value="1"/>
</dbReference>
<dbReference type="Pfam" id="PF01796">
    <property type="entry name" value="OB_ChsH2_C"/>
    <property type="match status" value="1"/>
</dbReference>
<dbReference type="OrthoDB" id="9573at2157"/>
<sequence>MSSELPDGWTDDTLTHAKWAEAVRVGTLLGQRCRSCDHVVATPKSVCVDCTGRELSTIELPTTGTVYSETTIEVTPVGQDDRYQVAIVDLGETRVLGQISGDVEIDDEVSLSGHVEYEGMPGPTFSPVE</sequence>
<dbReference type="InterPro" id="IPR022002">
    <property type="entry name" value="ChsH2_Znr"/>
</dbReference>
<evidence type="ECO:0008006" key="5">
    <source>
        <dbReference type="Google" id="ProtNLM"/>
    </source>
</evidence>
<protein>
    <recommendedName>
        <fullName evidence="5">Zn-ribbon domain-containing OB-fold protein</fullName>
    </recommendedName>
</protein>
<dbReference type="EMBL" id="PHNJ01000010">
    <property type="protein sequence ID" value="TYL37324.1"/>
    <property type="molecule type" value="Genomic_DNA"/>
</dbReference>
<accession>A0A8J8Q1T9</accession>
<dbReference type="PANTHER" id="PTHR34075">
    <property type="entry name" value="BLR3430 PROTEIN"/>
    <property type="match status" value="1"/>
</dbReference>
<feature type="domain" description="ChsH2 rubredoxin-like zinc ribbon" evidence="2">
    <location>
        <begin position="21"/>
        <end position="55"/>
    </location>
</feature>
<gene>
    <name evidence="3" type="ORF">CV102_17010</name>
</gene>
<dbReference type="Pfam" id="PF12172">
    <property type="entry name" value="zf-ChsH2"/>
    <property type="match status" value="1"/>
</dbReference>
<dbReference type="AlphaFoldDB" id="A0A8J8Q1T9"/>
<dbReference type="SUPFAM" id="SSF50249">
    <property type="entry name" value="Nucleic acid-binding proteins"/>
    <property type="match status" value="1"/>
</dbReference>
<evidence type="ECO:0000259" key="1">
    <source>
        <dbReference type="Pfam" id="PF01796"/>
    </source>
</evidence>
<dbReference type="InterPro" id="IPR012340">
    <property type="entry name" value="NA-bd_OB-fold"/>
</dbReference>
<dbReference type="RefSeq" id="WP_148859187.1">
    <property type="nucleotide sequence ID" value="NZ_PHNJ01000010.1"/>
</dbReference>
<evidence type="ECO:0000313" key="4">
    <source>
        <dbReference type="Proteomes" id="UP000766904"/>
    </source>
</evidence>
<dbReference type="InterPro" id="IPR052513">
    <property type="entry name" value="Thioester_dehydratase-like"/>
</dbReference>
<evidence type="ECO:0000259" key="2">
    <source>
        <dbReference type="Pfam" id="PF12172"/>
    </source>
</evidence>
<dbReference type="InterPro" id="IPR002878">
    <property type="entry name" value="ChsH2_C"/>
</dbReference>